<gene>
    <name evidence="2" type="ORF">LEMA_P078920.1</name>
</gene>
<protein>
    <submittedName>
        <fullName evidence="2">Predicted protein</fullName>
    </submittedName>
</protein>
<dbReference type="VEuPathDB" id="FungiDB:LEMA_P078920.1"/>
<name>E5A4V5_LEPMJ</name>
<evidence type="ECO:0000313" key="2">
    <source>
        <dbReference type="EMBL" id="CBX98653.1"/>
    </source>
</evidence>
<proteinExistence type="predicted"/>
<organism evidence="3">
    <name type="scientific">Leptosphaeria maculans (strain JN3 / isolate v23.1.3 / race Av1-4-5-6-7-8)</name>
    <name type="common">Blackleg fungus</name>
    <name type="synonym">Phoma lingam</name>
    <dbReference type="NCBI Taxonomy" id="985895"/>
    <lineage>
        <taxon>Eukaryota</taxon>
        <taxon>Fungi</taxon>
        <taxon>Dikarya</taxon>
        <taxon>Ascomycota</taxon>
        <taxon>Pezizomycotina</taxon>
        <taxon>Dothideomycetes</taxon>
        <taxon>Pleosporomycetidae</taxon>
        <taxon>Pleosporales</taxon>
        <taxon>Pleosporineae</taxon>
        <taxon>Leptosphaeriaceae</taxon>
        <taxon>Plenodomus</taxon>
        <taxon>Plenodomus lingam/Leptosphaeria maculans species complex</taxon>
    </lineage>
</organism>
<sequence length="39" mass="4306">MRKVLVVIWLVVGARLRPAFGPNALVSISVRVGMCGHFR</sequence>
<dbReference type="InParanoid" id="E5A4V5"/>
<reference evidence="3" key="1">
    <citation type="journal article" date="2011" name="Nat. Commun.">
        <title>Effector diversification within compartments of the Leptosphaeria maculans genome affected by Repeat-Induced Point mutations.</title>
        <authorList>
            <person name="Rouxel T."/>
            <person name="Grandaubert J."/>
            <person name="Hane J.K."/>
            <person name="Hoede C."/>
            <person name="van de Wouw A.P."/>
            <person name="Couloux A."/>
            <person name="Dominguez V."/>
            <person name="Anthouard V."/>
            <person name="Bally P."/>
            <person name="Bourras S."/>
            <person name="Cozijnsen A.J."/>
            <person name="Ciuffetti L.M."/>
            <person name="Degrave A."/>
            <person name="Dilmaghani A."/>
            <person name="Duret L."/>
            <person name="Fudal I."/>
            <person name="Goodwin S.B."/>
            <person name="Gout L."/>
            <person name="Glaser N."/>
            <person name="Linglin J."/>
            <person name="Kema G.H.J."/>
            <person name="Lapalu N."/>
            <person name="Lawrence C.B."/>
            <person name="May K."/>
            <person name="Meyer M."/>
            <person name="Ollivier B."/>
            <person name="Poulain J."/>
            <person name="Schoch C.L."/>
            <person name="Simon A."/>
            <person name="Spatafora J.W."/>
            <person name="Stachowiak A."/>
            <person name="Turgeon B.G."/>
            <person name="Tyler B.M."/>
            <person name="Vincent D."/>
            <person name="Weissenbach J."/>
            <person name="Amselem J."/>
            <person name="Quesneville H."/>
            <person name="Oliver R.P."/>
            <person name="Wincker P."/>
            <person name="Balesdent M.-H."/>
            <person name="Howlett B.J."/>
        </authorList>
    </citation>
    <scope>NUCLEOTIDE SEQUENCE [LARGE SCALE GENOMIC DNA]</scope>
    <source>
        <strain evidence="3">JN3 / isolate v23.1.3 / race Av1-4-5-6-7-8</strain>
    </source>
</reference>
<dbReference type="Proteomes" id="UP000002668">
    <property type="component" value="Genome"/>
</dbReference>
<evidence type="ECO:0000256" key="1">
    <source>
        <dbReference type="SAM" id="SignalP"/>
    </source>
</evidence>
<dbReference type="AlphaFoldDB" id="E5A4V5"/>
<dbReference type="EMBL" id="FP929134">
    <property type="protein sequence ID" value="CBX98653.1"/>
    <property type="molecule type" value="Genomic_DNA"/>
</dbReference>
<keyword evidence="1" id="KW-0732">Signal</keyword>
<dbReference type="HOGENOM" id="CLU_3320180_0_0_1"/>
<evidence type="ECO:0000313" key="3">
    <source>
        <dbReference type="Proteomes" id="UP000002668"/>
    </source>
</evidence>
<accession>E5A4V5</accession>
<feature type="chain" id="PRO_5003193369" evidence="1">
    <location>
        <begin position="22"/>
        <end position="39"/>
    </location>
</feature>
<keyword evidence="3" id="KW-1185">Reference proteome</keyword>
<feature type="signal peptide" evidence="1">
    <location>
        <begin position="1"/>
        <end position="21"/>
    </location>
</feature>